<dbReference type="EMBL" id="BMHP01000001">
    <property type="protein sequence ID" value="GGD49602.1"/>
    <property type="molecule type" value="Genomic_DNA"/>
</dbReference>
<gene>
    <name evidence="10" type="ORF">GCM10010911_03890</name>
</gene>
<evidence type="ECO:0000256" key="3">
    <source>
        <dbReference type="ARBA" id="ARBA00022576"/>
    </source>
</evidence>
<dbReference type="AlphaFoldDB" id="A0A916YKI8"/>
<dbReference type="CDD" id="cd00609">
    <property type="entry name" value="AAT_like"/>
    <property type="match status" value="1"/>
</dbReference>
<keyword evidence="7" id="KW-0804">Transcription</keyword>
<dbReference type="InterPro" id="IPR036390">
    <property type="entry name" value="WH_DNA-bd_sf"/>
</dbReference>
<feature type="domain" description="HTH gntR-type" evidence="9">
    <location>
        <begin position="15"/>
        <end position="83"/>
    </location>
</feature>
<feature type="region of interest" description="Disordered" evidence="8">
    <location>
        <begin position="114"/>
        <end position="156"/>
    </location>
</feature>
<dbReference type="GO" id="GO:0030170">
    <property type="term" value="F:pyridoxal phosphate binding"/>
    <property type="evidence" value="ECO:0007669"/>
    <property type="project" value="InterPro"/>
</dbReference>
<dbReference type="SMART" id="SM00345">
    <property type="entry name" value="HTH_GNTR"/>
    <property type="match status" value="1"/>
</dbReference>
<proteinExistence type="inferred from homology"/>
<evidence type="ECO:0000256" key="5">
    <source>
        <dbReference type="ARBA" id="ARBA00023015"/>
    </source>
</evidence>
<dbReference type="SUPFAM" id="SSF46785">
    <property type="entry name" value="Winged helix' DNA-binding domain"/>
    <property type="match status" value="1"/>
</dbReference>
<evidence type="ECO:0000259" key="9">
    <source>
        <dbReference type="PROSITE" id="PS50949"/>
    </source>
</evidence>
<dbReference type="GO" id="GO:0008483">
    <property type="term" value="F:transaminase activity"/>
    <property type="evidence" value="ECO:0007669"/>
    <property type="project" value="UniProtKB-KW"/>
</dbReference>
<dbReference type="SUPFAM" id="SSF53383">
    <property type="entry name" value="PLP-dependent transferases"/>
    <property type="match status" value="1"/>
</dbReference>
<evidence type="ECO:0000256" key="1">
    <source>
        <dbReference type="ARBA" id="ARBA00001933"/>
    </source>
</evidence>
<name>A0A916YKI8_9BACL</name>
<dbReference type="InterPro" id="IPR015424">
    <property type="entry name" value="PyrdxlP-dep_Trfase"/>
</dbReference>
<evidence type="ECO:0000256" key="8">
    <source>
        <dbReference type="SAM" id="MobiDB-lite"/>
    </source>
</evidence>
<dbReference type="InterPro" id="IPR015421">
    <property type="entry name" value="PyrdxlP-dep_Trfase_major"/>
</dbReference>
<keyword evidence="3" id="KW-0808">Transferase</keyword>
<evidence type="ECO:0000313" key="11">
    <source>
        <dbReference type="Proteomes" id="UP000612456"/>
    </source>
</evidence>
<evidence type="ECO:0000256" key="2">
    <source>
        <dbReference type="ARBA" id="ARBA00005384"/>
    </source>
</evidence>
<dbReference type="InterPro" id="IPR051446">
    <property type="entry name" value="HTH_trans_reg/aminotransferase"/>
</dbReference>
<evidence type="ECO:0000256" key="7">
    <source>
        <dbReference type="ARBA" id="ARBA00023163"/>
    </source>
</evidence>
<dbReference type="InterPro" id="IPR036388">
    <property type="entry name" value="WH-like_DNA-bd_sf"/>
</dbReference>
<evidence type="ECO:0000313" key="10">
    <source>
        <dbReference type="EMBL" id="GGD49602.1"/>
    </source>
</evidence>
<comment type="caution">
    <text evidence="10">The sequence shown here is derived from an EMBL/GenBank/DDBJ whole genome shotgun (WGS) entry which is preliminary data.</text>
</comment>
<dbReference type="InterPro" id="IPR004839">
    <property type="entry name" value="Aminotransferase_I/II_large"/>
</dbReference>
<dbReference type="Gene3D" id="1.10.10.10">
    <property type="entry name" value="Winged helix-like DNA-binding domain superfamily/Winged helix DNA-binding domain"/>
    <property type="match status" value="1"/>
</dbReference>
<evidence type="ECO:0000256" key="4">
    <source>
        <dbReference type="ARBA" id="ARBA00022898"/>
    </source>
</evidence>
<dbReference type="GO" id="GO:0003700">
    <property type="term" value="F:DNA-binding transcription factor activity"/>
    <property type="evidence" value="ECO:0007669"/>
    <property type="project" value="InterPro"/>
</dbReference>
<keyword evidence="3" id="KW-0032">Aminotransferase</keyword>
<protein>
    <submittedName>
        <fullName evidence="10">GntR family transcriptional regulator</fullName>
    </submittedName>
</protein>
<keyword evidence="5" id="KW-0805">Transcription regulation</keyword>
<dbReference type="CDD" id="cd07377">
    <property type="entry name" value="WHTH_GntR"/>
    <property type="match status" value="1"/>
</dbReference>
<dbReference type="InterPro" id="IPR000524">
    <property type="entry name" value="Tscrpt_reg_HTH_GntR"/>
</dbReference>
<keyword evidence="6" id="KW-0238">DNA-binding</keyword>
<reference evidence="10" key="1">
    <citation type="journal article" date="2014" name="Int. J. Syst. Evol. Microbiol.">
        <title>Complete genome sequence of Corynebacterium casei LMG S-19264T (=DSM 44701T), isolated from a smear-ripened cheese.</title>
        <authorList>
            <consortium name="US DOE Joint Genome Institute (JGI-PGF)"/>
            <person name="Walter F."/>
            <person name="Albersmeier A."/>
            <person name="Kalinowski J."/>
            <person name="Ruckert C."/>
        </authorList>
    </citation>
    <scope>NUCLEOTIDE SEQUENCE</scope>
    <source>
        <strain evidence="10">CGMCC 1.15178</strain>
    </source>
</reference>
<keyword evidence="11" id="KW-1185">Reference proteome</keyword>
<organism evidence="10 11">
    <name type="scientific">Paenibacillus nasutitermitis</name>
    <dbReference type="NCBI Taxonomy" id="1652958"/>
    <lineage>
        <taxon>Bacteria</taxon>
        <taxon>Bacillati</taxon>
        <taxon>Bacillota</taxon>
        <taxon>Bacilli</taxon>
        <taxon>Bacillales</taxon>
        <taxon>Paenibacillaceae</taxon>
        <taxon>Paenibacillus</taxon>
    </lineage>
</organism>
<dbReference type="Pfam" id="PF00392">
    <property type="entry name" value="GntR"/>
    <property type="match status" value="1"/>
</dbReference>
<dbReference type="PANTHER" id="PTHR46577:SF1">
    <property type="entry name" value="HTH-TYPE TRANSCRIPTIONAL REGULATORY PROTEIN GABR"/>
    <property type="match status" value="1"/>
</dbReference>
<dbReference type="GO" id="GO:0003677">
    <property type="term" value="F:DNA binding"/>
    <property type="evidence" value="ECO:0007669"/>
    <property type="project" value="UniProtKB-KW"/>
</dbReference>
<dbReference type="Gene3D" id="3.40.640.10">
    <property type="entry name" value="Type I PLP-dependent aspartate aminotransferase-like (Major domain)"/>
    <property type="match status" value="1"/>
</dbReference>
<evidence type="ECO:0000256" key="6">
    <source>
        <dbReference type="ARBA" id="ARBA00023125"/>
    </source>
</evidence>
<accession>A0A916YKI8</accession>
<keyword evidence="4" id="KW-0663">Pyridoxal phosphate</keyword>
<comment type="similarity">
    <text evidence="2">In the C-terminal section; belongs to the class-I pyridoxal-phosphate-dependent aminotransferase family.</text>
</comment>
<sequence length="517" mass="57697">MELRIAYDRYYTELGKKSEALYQALREAIVAETLPEGFRLPSSRKLAKLYELSRGAVNIAYDTLLAEGYVRTETGSGTFIAYRPSSAEDHAKAEEQGRQHAIIHLSDWAERLDGSTGNSMGITKRQETEERESGNWDKSAEQAESGGPASASRSDRPLIDFGIGQVDPELFPVEEWRASLYAEVRAMTSHWPLPPAEVEGYLPLREALLQELRRERGIHASASQLFLTSGSAQAITLLSMLLVTPGTSVVLEDPCYSGTARAVRAAGGTIIPARVDDQGILLSNWPAKLLFVTPTRHFPSGAVLSADRRKALLDWAVRRQAVIIEDDYDSELRWGGRPSEPLKALDREGRVVYVGTFSKTMFSDLRIGYVVVPESLVEPFRLAKSLIEPRPAGLAEQRALANFMNSGSYARHLRRMKRVCGRRLICLREQMSLRLGRWLRIVPVDAGLHLYAQWRGEAGDYERFREGCAAAGVHFTDDGGLWLNEPEVRAGLFGFAHLSEELLDLGVRRMEQVVRLL</sequence>
<feature type="compositionally biased region" description="Basic and acidic residues" evidence="8">
    <location>
        <begin position="124"/>
        <end position="141"/>
    </location>
</feature>
<dbReference type="PANTHER" id="PTHR46577">
    <property type="entry name" value="HTH-TYPE TRANSCRIPTIONAL REGULATORY PROTEIN GABR"/>
    <property type="match status" value="1"/>
</dbReference>
<dbReference type="Pfam" id="PF00155">
    <property type="entry name" value="Aminotran_1_2"/>
    <property type="match status" value="1"/>
</dbReference>
<reference evidence="10" key="2">
    <citation type="submission" date="2020-09" db="EMBL/GenBank/DDBJ databases">
        <authorList>
            <person name="Sun Q."/>
            <person name="Zhou Y."/>
        </authorList>
    </citation>
    <scope>NUCLEOTIDE SEQUENCE</scope>
    <source>
        <strain evidence="10">CGMCC 1.15178</strain>
    </source>
</reference>
<dbReference type="Proteomes" id="UP000612456">
    <property type="component" value="Unassembled WGS sequence"/>
</dbReference>
<dbReference type="PROSITE" id="PS50949">
    <property type="entry name" value="HTH_GNTR"/>
    <property type="match status" value="1"/>
</dbReference>
<comment type="cofactor">
    <cofactor evidence="1">
        <name>pyridoxal 5'-phosphate</name>
        <dbReference type="ChEBI" id="CHEBI:597326"/>
    </cofactor>
</comment>